<organism evidence="9 10">
    <name type="scientific">Lingula anatina</name>
    <name type="common">Brachiopod</name>
    <name type="synonym">Lingula unguis</name>
    <dbReference type="NCBI Taxonomy" id="7574"/>
    <lineage>
        <taxon>Eukaryota</taxon>
        <taxon>Metazoa</taxon>
        <taxon>Spiralia</taxon>
        <taxon>Lophotrochozoa</taxon>
        <taxon>Brachiopoda</taxon>
        <taxon>Linguliformea</taxon>
        <taxon>Lingulata</taxon>
        <taxon>Lingulida</taxon>
        <taxon>Linguloidea</taxon>
        <taxon>Lingulidae</taxon>
        <taxon>Lingula</taxon>
    </lineage>
</organism>
<proteinExistence type="predicted"/>
<dbReference type="InterPro" id="IPR021133">
    <property type="entry name" value="HEAT_type_2"/>
</dbReference>
<keyword evidence="9" id="KW-1185">Reference proteome</keyword>
<keyword evidence="2" id="KW-0813">Transport</keyword>
<dbReference type="InterPro" id="IPR011989">
    <property type="entry name" value="ARM-like"/>
</dbReference>
<dbReference type="Proteomes" id="UP000085678">
    <property type="component" value="Unplaced"/>
</dbReference>
<evidence type="ECO:0000313" key="9">
    <source>
        <dbReference type="Proteomes" id="UP000085678"/>
    </source>
</evidence>
<reference evidence="10" key="1">
    <citation type="submission" date="2025-08" db="UniProtKB">
        <authorList>
            <consortium name="RefSeq"/>
        </authorList>
    </citation>
    <scope>IDENTIFICATION</scope>
    <source>
        <tissue evidence="10">Gonads</tissue>
    </source>
</reference>
<comment type="subcellular location">
    <subcellularLocation>
        <location evidence="1">Cytoplasm</location>
    </subcellularLocation>
</comment>
<dbReference type="InterPro" id="IPR057978">
    <property type="entry name" value="TPR_DAAF5"/>
</dbReference>
<evidence type="ECO:0000256" key="7">
    <source>
        <dbReference type="SAM" id="MobiDB-lite"/>
    </source>
</evidence>
<keyword evidence="4" id="KW-0677">Repeat</keyword>
<dbReference type="InterPro" id="IPR016024">
    <property type="entry name" value="ARM-type_fold"/>
</dbReference>
<gene>
    <name evidence="10" type="primary">LOC106164872</name>
</gene>
<dbReference type="InParanoid" id="A0A1S3IJT1"/>
<evidence type="ECO:0000256" key="2">
    <source>
        <dbReference type="ARBA" id="ARBA00022448"/>
    </source>
</evidence>
<dbReference type="InterPro" id="IPR040122">
    <property type="entry name" value="Importin_beta"/>
</dbReference>
<dbReference type="GeneID" id="106164872"/>
<evidence type="ECO:0000313" key="10">
    <source>
        <dbReference type="RefSeq" id="XP_013398368.1"/>
    </source>
</evidence>
<sequence>MTEAILTKLHSSKKLERDRGLNELKEHLKSTDEAGISALKETFTGYLKDESSTWEIKHAGLMGSSVLLSLCDCGEDYGTTMQEEALRLLEDEEFRVRLAAGEVMGALCRRFGPVIYANTKQTTLQGIRDNLERQPHGFGSEKEKEEADRLMQKLYNSCTSSSDSDSDDDHGGGGFKLERQNSTDSAQIFHDTAGWKSLETWMKCLQCMLENCGYSFNPYIDQELLDLVFDTLNHTNRFVRETGYYVCGTLVSCGLDDTAPAGTELTNENAIYRHGQQFAEYLGKGLADNWSQVRLAASVATRKFLESIHSEKAREPFYPILIPRMCLNRYYVAEGVRIYNQETWKRVTAGEGKHLVERCIKETVDFYITETEADNHAVREAACACIAELGHKIDKDVVRPHVSRLLDALLVCFADQSWPVRDAACIACGNFVLCFPEESRDSIPALYPLFYENLQDNIPSVRQGAAIALGNVVKAYGAEAAAIVIDKIKEGLQGVEKQTENAERYGGLDKSPATFGVVKKARDNDMDLHTNQTMYSCGSLAPKMGRGKRGGGCMDHQFKRPSEPWELGEGCVHLMAEMSHITQYQKDVCNLLPVLAKAMSHQHYTQHVVFTETVCKQLPRIATGVGKRPFKMYLEYFLDYIFYGLKCENALTSSAASQCLQDLAKLLGPNILRGRVEHLNPRYLEDFDANVMQMPPYPGPPV</sequence>
<protein>
    <submittedName>
        <fullName evidence="10">Uncharacterized protein LOC106164872</fullName>
    </submittedName>
</protein>
<dbReference type="GO" id="GO:0006606">
    <property type="term" value="P:protein import into nucleus"/>
    <property type="evidence" value="ECO:0007669"/>
    <property type="project" value="InterPro"/>
</dbReference>
<dbReference type="Pfam" id="PF25757">
    <property type="entry name" value="TPR_DNAAF5"/>
    <property type="match status" value="1"/>
</dbReference>
<keyword evidence="3" id="KW-0963">Cytoplasm</keyword>
<dbReference type="OMA" id="SCDNALT"/>
<evidence type="ECO:0000256" key="4">
    <source>
        <dbReference type="ARBA" id="ARBA00022737"/>
    </source>
</evidence>
<dbReference type="Gene3D" id="1.25.10.10">
    <property type="entry name" value="Leucine-rich Repeat Variant"/>
    <property type="match status" value="2"/>
</dbReference>
<evidence type="ECO:0000259" key="8">
    <source>
        <dbReference type="Pfam" id="PF25757"/>
    </source>
</evidence>
<feature type="domain" description="Dynein axonemal assembly factor 5 TPR repeats" evidence="8">
    <location>
        <begin position="276"/>
        <end position="467"/>
    </location>
</feature>
<evidence type="ECO:0000256" key="1">
    <source>
        <dbReference type="ARBA" id="ARBA00004496"/>
    </source>
</evidence>
<evidence type="ECO:0000256" key="5">
    <source>
        <dbReference type="ARBA" id="ARBA00022927"/>
    </source>
</evidence>
<dbReference type="SUPFAM" id="SSF48371">
    <property type="entry name" value="ARM repeat"/>
    <property type="match status" value="1"/>
</dbReference>
<name>A0A1S3IJT1_LINAN</name>
<feature type="region of interest" description="Disordered" evidence="7">
    <location>
        <begin position="157"/>
        <end position="179"/>
    </location>
</feature>
<dbReference type="GO" id="GO:0005737">
    <property type="term" value="C:cytoplasm"/>
    <property type="evidence" value="ECO:0007669"/>
    <property type="project" value="UniProtKB-SubCell"/>
</dbReference>
<accession>A0A1S3IJT1</accession>
<dbReference type="AlphaFoldDB" id="A0A1S3IJT1"/>
<feature type="repeat" description="HEAT" evidence="6">
    <location>
        <begin position="446"/>
        <end position="482"/>
    </location>
</feature>
<dbReference type="OrthoDB" id="414039at2759"/>
<dbReference type="PROSITE" id="PS50077">
    <property type="entry name" value="HEAT_REPEAT"/>
    <property type="match status" value="1"/>
</dbReference>
<dbReference type="RefSeq" id="XP_013398368.1">
    <property type="nucleotide sequence ID" value="XM_013542914.1"/>
</dbReference>
<evidence type="ECO:0000256" key="6">
    <source>
        <dbReference type="PROSITE-ProRule" id="PRU00103"/>
    </source>
</evidence>
<evidence type="ECO:0000256" key="3">
    <source>
        <dbReference type="ARBA" id="ARBA00022490"/>
    </source>
</evidence>
<dbReference type="KEGG" id="lak:106164872"/>
<dbReference type="PANTHER" id="PTHR10527">
    <property type="entry name" value="IMPORTIN BETA"/>
    <property type="match status" value="1"/>
</dbReference>
<keyword evidence="5" id="KW-0653">Protein transport</keyword>